<evidence type="ECO:0008006" key="11">
    <source>
        <dbReference type="Google" id="ProtNLM"/>
    </source>
</evidence>
<evidence type="ECO:0000256" key="6">
    <source>
        <dbReference type="ARBA" id="ARBA00022963"/>
    </source>
</evidence>
<keyword evidence="6" id="KW-0442">Lipid degradation</keyword>
<evidence type="ECO:0000256" key="7">
    <source>
        <dbReference type="ARBA" id="ARBA00023098"/>
    </source>
</evidence>
<dbReference type="CDD" id="cd01837">
    <property type="entry name" value="SGNH_plant_lipase_like"/>
    <property type="match status" value="1"/>
</dbReference>
<evidence type="ECO:0000256" key="4">
    <source>
        <dbReference type="ARBA" id="ARBA00022729"/>
    </source>
</evidence>
<dbReference type="Pfam" id="PF00657">
    <property type="entry name" value="Lipase_GDSL"/>
    <property type="match status" value="1"/>
</dbReference>
<keyword evidence="7" id="KW-0443">Lipid metabolism</keyword>
<feature type="chain" id="PRO_5041909419" description="GDSL esterase/lipase" evidence="8">
    <location>
        <begin position="21"/>
        <end position="377"/>
    </location>
</feature>
<dbReference type="PANTHER" id="PTHR45650:SF9">
    <property type="entry name" value="SGNH HYDROLASE-TYPE ESTERASE DOMAIN-CONTAINING PROTEIN"/>
    <property type="match status" value="1"/>
</dbReference>
<feature type="signal peptide" evidence="8">
    <location>
        <begin position="1"/>
        <end position="20"/>
    </location>
</feature>
<dbReference type="GO" id="GO:0016042">
    <property type="term" value="P:lipid catabolic process"/>
    <property type="evidence" value="ECO:0007669"/>
    <property type="project" value="UniProtKB-KW"/>
</dbReference>
<dbReference type="InterPro" id="IPR035669">
    <property type="entry name" value="SGNH_plant_lipase-like"/>
</dbReference>
<organism evidence="9 10">
    <name type="scientific">Nepenthes gracilis</name>
    <name type="common">Slender pitcher plant</name>
    <dbReference type="NCBI Taxonomy" id="150966"/>
    <lineage>
        <taxon>Eukaryota</taxon>
        <taxon>Viridiplantae</taxon>
        <taxon>Streptophyta</taxon>
        <taxon>Embryophyta</taxon>
        <taxon>Tracheophyta</taxon>
        <taxon>Spermatophyta</taxon>
        <taxon>Magnoliopsida</taxon>
        <taxon>eudicotyledons</taxon>
        <taxon>Gunneridae</taxon>
        <taxon>Pentapetalae</taxon>
        <taxon>Caryophyllales</taxon>
        <taxon>Nepenthaceae</taxon>
        <taxon>Nepenthes</taxon>
    </lineage>
</organism>
<comment type="subcellular location">
    <subcellularLocation>
        <location evidence="1">Secreted</location>
    </subcellularLocation>
</comment>
<name>A0AAD3XHZ8_NEPGR</name>
<evidence type="ECO:0000256" key="3">
    <source>
        <dbReference type="ARBA" id="ARBA00022525"/>
    </source>
</evidence>
<evidence type="ECO:0000256" key="5">
    <source>
        <dbReference type="ARBA" id="ARBA00022801"/>
    </source>
</evidence>
<proteinExistence type="inferred from homology"/>
<dbReference type="GO" id="GO:0016788">
    <property type="term" value="F:hydrolase activity, acting on ester bonds"/>
    <property type="evidence" value="ECO:0007669"/>
    <property type="project" value="InterPro"/>
</dbReference>
<evidence type="ECO:0000256" key="8">
    <source>
        <dbReference type="SAM" id="SignalP"/>
    </source>
</evidence>
<dbReference type="GO" id="GO:0005576">
    <property type="term" value="C:extracellular region"/>
    <property type="evidence" value="ECO:0007669"/>
    <property type="project" value="UniProtKB-SubCell"/>
</dbReference>
<accession>A0AAD3XHZ8</accession>
<evidence type="ECO:0000256" key="1">
    <source>
        <dbReference type="ARBA" id="ARBA00004613"/>
    </source>
</evidence>
<evidence type="ECO:0000313" key="9">
    <source>
        <dbReference type="EMBL" id="GMH05190.1"/>
    </source>
</evidence>
<sequence>MWRLPFLALLLTSFSCSAGGKPQVPCCFIFGDSLSDSGNNNGLATLAKADFLPYGIDFPEGPTGRFTNGRTTVDLIGDYLGLESYIPPFANSSGQEILRGVNYASGSAGILRETGQQVGGRIAMDMQLQNHQATISSIASLQGEDASGYVKGCLYFVYIGSNDYMLNYFNSGTSATPEEFTNDLIGPYSKQLQSLYEYGARRVVLFGLGPLGCLPLFQTTGKCEDNINDAIQGFNSNLKSLVDELNKEFPDAQFIFVNTFSIVSPDLSALDLSVVNVPCCGVGDLYCLPLTIPCGNRNSYAYWDNAHPTEAANRVLASRAYRARDPNDTYPMDISHLVKSMGSGTDGRTVAAASSSGKLMSTCLMLCAIMFITKQKI</sequence>
<keyword evidence="5" id="KW-0378">Hydrolase</keyword>
<dbReference type="PANTHER" id="PTHR45650">
    <property type="entry name" value="GDSL-LIKE LIPASE/ACYLHYDROLASE-RELATED"/>
    <property type="match status" value="1"/>
</dbReference>
<dbReference type="InterPro" id="IPR036514">
    <property type="entry name" value="SGNH_hydro_sf"/>
</dbReference>
<dbReference type="InterPro" id="IPR001087">
    <property type="entry name" value="GDSL"/>
</dbReference>
<dbReference type="SUPFAM" id="SSF52266">
    <property type="entry name" value="SGNH hydrolase"/>
    <property type="match status" value="1"/>
</dbReference>
<gene>
    <name evidence="9" type="ORF">Nepgr_007030</name>
</gene>
<dbReference type="InterPro" id="IPR051238">
    <property type="entry name" value="GDSL_esterase/lipase"/>
</dbReference>
<reference evidence="9" key="1">
    <citation type="submission" date="2023-05" db="EMBL/GenBank/DDBJ databases">
        <title>Nepenthes gracilis genome sequencing.</title>
        <authorList>
            <person name="Fukushima K."/>
        </authorList>
    </citation>
    <scope>NUCLEOTIDE SEQUENCE</scope>
    <source>
        <strain evidence="9">SING2019-196</strain>
    </source>
</reference>
<dbReference type="AlphaFoldDB" id="A0AAD3XHZ8"/>
<protein>
    <recommendedName>
        <fullName evidence="11">GDSL esterase/lipase</fullName>
    </recommendedName>
</protein>
<dbReference type="EMBL" id="BSYO01000005">
    <property type="protein sequence ID" value="GMH05190.1"/>
    <property type="molecule type" value="Genomic_DNA"/>
</dbReference>
<evidence type="ECO:0000313" key="10">
    <source>
        <dbReference type="Proteomes" id="UP001279734"/>
    </source>
</evidence>
<keyword evidence="4 8" id="KW-0732">Signal</keyword>
<dbReference type="Proteomes" id="UP001279734">
    <property type="component" value="Unassembled WGS sequence"/>
</dbReference>
<dbReference type="Gene3D" id="3.40.50.1110">
    <property type="entry name" value="SGNH hydrolase"/>
    <property type="match status" value="1"/>
</dbReference>
<dbReference type="PROSITE" id="PS51257">
    <property type="entry name" value="PROKAR_LIPOPROTEIN"/>
    <property type="match status" value="1"/>
</dbReference>
<keyword evidence="3" id="KW-0964">Secreted</keyword>
<comment type="similarity">
    <text evidence="2">Belongs to the 'GDSL' lipolytic enzyme family.</text>
</comment>
<comment type="caution">
    <text evidence="9">The sequence shown here is derived from an EMBL/GenBank/DDBJ whole genome shotgun (WGS) entry which is preliminary data.</text>
</comment>
<keyword evidence="10" id="KW-1185">Reference proteome</keyword>
<evidence type="ECO:0000256" key="2">
    <source>
        <dbReference type="ARBA" id="ARBA00008668"/>
    </source>
</evidence>